<feature type="compositionally biased region" description="Polar residues" evidence="1">
    <location>
        <begin position="33"/>
        <end position="42"/>
    </location>
</feature>
<sequence>MPTEGFIRPGCFGTPRRVKDTRCTASLLQPISLSHNKLNTNPHADRPRNTDTQTFPQRVTGAYS</sequence>
<name>X8DI31_9MYCO</name>
<comment type="caution">
    <text evidence="2">The sequence shown here is derived from an EMBL/GenBank/DDBJ whole genome shotgun (WGS) entry which is preliminary data.</text>
</comment>
<evidence type="ECO:0000313" key="2">
    <source>
        <dbReference type="EMBL" id="EUA67130.1"/>
    </source>
</evidence>
<accession>X8DI31</accession>
<evidence type="ECO:0000256" key="1">
    <source>
        <dbReference type="SAM" id="MobiDB-lite"/>
    </source>
</evidence>
<feature type="compositionally biased region" description="Polar residues" evidence="1">
    <location>
        <begin position="50"/>
        <end position="64"/>
    </location>
</feature>
<dbReference type="EMBL" id="JAOJ01000003">
    <property type="protein sequence ID" value="EUA67130.1"/>
    <property type="molecule type" value="Genomic_DNA"/>
</dbReference>
<proteinExistence type="predicted"/>
<organism evidence="2 3">
    <name type="scientific">Mycobacteroides abscessus subsp. bolletii 1513</name>
    <dbReference type="NCBI Taxonomy" id="1299321"/>
    <lineage>
        <taxon>Bacteria</taxon>
        <taxon>Bacillati</taxon>
        <taxon>Actinomycetota</taxon>
        <taxon>Actinomycetes</taxon>
        <taxon>Mycobacteriales</taxon>
        <taxon>Mycobacteriaceae</taxon>
        <taxon>Mycobacteroides</taxon>
        <taxon>Mycobacteroides abscessus</taxon>
    </lineage>
</organism>
<gene>
    <name evidence="2" type="ORF">I540_5588</name>
</gene>
<dbReference type="Proteomes" id="UP000023351">
    <property type="component" value="Unassembled WGS sequence"/>
</dbReference>
<dbReference type="AlphaFoldDB" id="X8DI31"/>
<reference evidence="2 3" key="1">
    <citation type="submission" date="2013-12" db="EMBL/GenBank/DDBJ databases">
        <authorList>
            <person name="Zelazny A."/>
            <person name="Olivier K."/>
            <person name="Holland S."/>
            <person name="Lenaerts A."/>
            <person name="Ordway D."/>
            <person name="DeGroote M.A."/>
            <person name="Parker T."/>
            <person name="Sizemore C."/>
            <person name="Tallon L.J."/>
            <person name="Sadzewicz L.K."/>
            <person name="Sengamalay N."/>
            <person name="Fraser C.M."/>
            <person name="Hine E."/>
            <person name="Shefchek K.A."/>
            <person name="Das S.P."/>
            <person name="Tettelin H."/>
        </authorList>
    </citation>
    <scope>NUCLEOTIDE SEQUENCE [LARGE SCALE GENOMIC DNA]</scope>
    <source>
        <strain evidence="2 3">1513</strain>
    </source>
</reference>
<dbReference type="PATRIC" id="fig|1299321.3.peg.5409"/>
<feature type="region of interest" description="Disordered" evidence="1">
    <location>
        <begin position="33"/>
        <end position="64"/>
    </location>
</feature>
<protein>
    <submittedName>
        <fullName evidence="2">Uncharacterized protein</fullName>
    </submittedName>
</protein>
<evidence type="ECO:0000313" key="3">
    <source>
        <dbReference type="Proteomes" id="UP000023351"/>
    </source>
</evidence>